<feature type="domain" description="Cyclic nucleotide-binding" evidence="4">
    <location>
        <begin position="17"/>
        <end position="83"/>
    </location>
</feature>
<dbReference type="RefSeq" id="WP_201277104.1">
    <property type="nucleotide sequence ID" value="NZ_JTHE03000079.1"/>
</dbReference>
<evidence type="ECO:0000259" key="4">
    <source>
        <dbReference type="PROSITE" id="PS50042"/>
    </source>
</evidence>
<dbReference type="InterPro" id="IPR012318">
    <property type="entry name" value="HTH_CRP"/>
</dbReference>
<dbReference type="AlphaFoldDB" id="A0ABD4T549"/>
<dbReference type="InterPro" id="IPR036390">
    <property type="entry name" value="WH_DNA-bd_sf"/>
</dbReference>
<dbReference type="SMART" id="SM00100">
    <property type="entry name" value="cNMP"/>
    <property type="match status" value="1"/>
</dbReference>
<evidence type="ECO:0000313" key="7">
    <source>
        <dbReference type="Proteomes" id="UP000031561"/>
    </source>
</evidence>
<dbReference type="InterPro" id="IPR036388">
    <property type="entry name" value="WH-like_DNA-bd_sf"/>
</dbReference>
<evidence type="ECO:0000256" key="3">
    <source>
        <dbReference type="ARBA" id="ARBA00023163"/>
    </source>
</evidence>
<keyword evidence="7" id="KW-1185">Reference proteome</keyword>
<dbReference type="GO" id="GO:0003677">
    <property type="term" value="F:DNA binding"/>
    <property type="evidence" value="ECO:0007669"/>
    <property type="project" value="UniProtKB-KW"/>
</dbReference>
<evidence type="ECO:0000256" key="2">
    <source>
        <dbReference type="ARBA" id="ARBA00023125"/>
    </source>
</evidence>
<proteinExistence type="predicted"/>
<dbReference type="Gene3D" id="1.10.10.10">
    <property type="entry name" value="Winged helix-like DNA-binding domain superfamily/Winged helix DNA-binding domain"/>
    <property type="match status" value="1"/>
</dbReference>
<dbReference type="InterPro" id="IPR018490">
    <property type="entry name" value="cNMP-bd_dom_sf"/>
</dbReference>
<feature type="domain" description="HTH crp-type" evidence="5">
    <location>
        <begin position="153"/>
        <end position="218"/>
    </location>
</feature>
<dbReference type="CDD" id="cd00038">
    <property type="entry name" value="CAP_ED"/>
    <property type="match status" value="1"/>
</dbReference>
<dbReference type="Proteomes" id="UP000031561">
    <property type="component" value="Unassembled WGS sequence"/>
</dbReference>
<dbReference type="SUPFAM" id="SSF51206">
    <property type="entry name" value="cAMP-binding domain-like"/>
    <property type="match status" value="1"/>
</dbReference>
<dbReference type="PROSITE" id="PS51063">
    <property type="entry name" value="HTH_CRP_2"/>
    <property type="match status" value="1"/>
</dbReference>
<name>A0ABD4T549_9CYAN</name>
<dbReference type="InterPro" id="IPR000595">
    <property type="entry name" value="cNMP-bd_dom"/>
</dbReference>
<dbReference type="SMART" id="SM00419">
    <property type="entry name" value="HTH_CRP"/>
    <property type="match status" value="1"/>
</dbReference>
<keyword evidence="3" id="KW-0804">Transcription</keyword>
<keyword evidence="2" id="KW-0238">DNA-binding</keyword>
<dbReference type="PANTHER" id="PTHR24567:SF74">
    <property type="entry name" value="HTH-TYPE TRANSCRIPTIONAL REGULATOR ARCR"/>
    <property type="match status" value="1"/>
</dbReference>
<dbReference type="SUPFAM" id="SSF46785">
    <property type="entry name" value="Winged helix' DNA-binding domain"/>
    <property type="match status" value="1"/>
</dbReference>
<organism evidence="6 7">
    <name type="scientific">Lyngbya confervoides BDU141951</name>
    <dbReference type="NCBI Taxonomy" id="1574623"/>
    <lineage>
        <taxon>Bacteria</taxon>
        <taxon>Bacillati</taxon>
        <taxon>Cyanobacteriota</taxon>
        <taxon>Cyanophyceae</taxon>
        <taxon>Oscillatoriophycideae</taxon>
        <taxon>Oscillatoriales</taxon>
        <taxon>Microcoleaceae</taxon>
        <taxon>Lyngbya</taxon>
    </lineage>
</organism>
<dbReference type="Pfam" id="PF00027">
    <property type="entry name" value="cNMP_binding"/>
    <property type="match status" value="1"/>
</dbReference>
<accession>A0ABD4T549</accession>
<dbReference type="Pfam" id="PF13545">
    <property type="entry name" value="HTH_Crp_2"/>
    <property type="match status" value="1"/>
</dbReference>
<protein>
    <submittedName>
        <fullName evidence="6">Crp/Fnr family transcriptional regulator</fullName>
    </submittedName>
</protein>
<comment type="caution">
    <text evidence="6">The sequence shown here is derived from an EMBL/GenBank/DDBJ whole genome shotgun (WGS) entry which is preliminary data.</text>
</comment>
<dbReference type="Gene3D" id="2.60.120.10">
    <property type="entry name" value="Jelly Rolls"/>
    <property type="match status" value="1"/>
</dbReference>
<gene>
    <name evidence="6" type="ORF">QQ91_0013250</name>
</gene>
<dbReference type="PANTHER" id="PTHR24567">
    <property type="entry name" value="CRP FAMILY TRANSCRIPTIONAL REGULATORY PROTEIN"/>
    <property type="match status" value="1"/>
</dbReference>
<dbReference type="EMBL" id="JTHE03000079">
    <property type="protein sequence ID" value="MCM1983784.1"/>
    <property type="molecule type" value="Genomic_DNA"/>
</dbReference>
<evidence type="ECO:0000259" key="5">
    <source>
        <dbReference type="PROSITE" id="PS51063"/>
    </source>
</evidence>
<keyword evidence="1" id="KW-0805">Transcription regulation</keyword>
<dbReference type="PROSITE" id="PS50042">
    <property type="entry name" value="CNMP_BINDING_3"/>
    <property type="match status" value="1"/>
</dbReference>
<reference evidence="6 7" key="1">
    <citation type="journal article" date="2015" name="Genome Announc.">
        <title>Draft Genome Sequence of Filamentous Marine Cyanobacterium Lyngbya confervoides Strain BDU141951.</title>
        <authorList>
            <person name="Chandrababunaidu M.M."/>
            <person name="Sen D."/>
            <person name="Tripathy S."/>
        </authorList>
    </citation>
    <scope>NUCLEOTIDE SEQUENCE [LARGE SCALE GENOMIC DNA]</scope>
    <source>
        <strain evidence="6 7">BDU141951</strain>
    </source>
</reference>
<dbReference type="InterPro" id="IPR050397">
    <property type="entry name" value="Env_Response_Regulators"/>
</dbReference>
<evidence type="ECO:0000256" key="1">
    <source>
        <dbReference type="ARBA" id="ARBA00023015"/>
    </source>
</evidence>
<evidence type="ECO:0000313" key="6">
    <source>
        <dbReference type="EMBL" id="MCM1983784.1"/>
    </source>
</evidence>
<sequence>MEDKSSILGKAIPLFPFLAQLAPALQAEFCQQAQLMTLPPGQFICLEGDTCTHLVLMLAGSARIYKMGDSGREITLYRLEPGESCIMTASCILSTQTFPAFAVTETVVEGIGLPAPVLQHWMSHEAVWQQYVFGLLSQRLIQVMDVLEDVVFHRMDSRIAAYLLSLVSPSHSEIQITHEAIASELGSSREVVSRLLKDMEKREMLILSRGMIRVVNPRALAHLAQ</sequence>
<dbReference type="InterPro" id="IPR014710">
    <property type="entry name" value="RmlC-like_jellyroll"/>
</dbReference>